<dbReference type="EMBL" id="QMFB01000047">
    <property type="protein sequence ID" value="RAV09762.1"/>
    <property type="molecule type" value="Genomic_DNA"/>
</dbReference>
<dbReference type="InterPro" id="IPR024535">
    <property type="entry name" value="RHGA/B-epi-like_pectate_lyase"/>
</dbReference>
<protein>
    <recommendedName>
        <fullName evidence="2">Rhamnogalacturonase A/B/Epimerase-like pectate lyase domain-containing protein</fullName>
    </recommendedName>
</protein>
<dbReference type="InterPro" id="IPR012334">
    <property type="entry name" value="Pectin_lyas_fold"/>
</dbReference>
<feature type="compositionally biased region" description="Basic and acidic residues" evidence="1">
    <location>
        <begin position="1"/>
        <end position="20"/>
    </location>
</feature>
<comment type="caution">
    <text evidence="3">The sequence shown here is derived from an EMBL/GenBank/DDBJ whole genome shotgun (WGS) entry which is preliminary data.</text>
</comment>
<accession>A0A329LRM3</accession>
<organism evidence="3 4">
    <name type="scientific">Paenibacillus contaminans</name>
    <dbReference type="NCBI Taxonomy" id="450362"/>
    <lineage>
        <taxon>Bacteria</taxon>
        <taxon>Bacillati</taxon>
        <taxon>Bacillota</taxon>
        <taxon>Bacilli</taxon>
        <taxon>Bacillales</taxon>
        <taxon>Paenibacillaceae</taxon>
        <taxon>Paenibacillus</taxon>
    </lineage>
</organism>
<sequence length="576" mass="60431">MTQNKADRTSKHIENKETHSGKRLGRRELLASLGVAGIALASQSLLQGTPIANAAAQDGAVTEAVYGNKNKDKTTASLASCCPWYNVKDYGAVGDGTANDYDAINSTIQAAKITGGVVYFPPGTYIIDIYLSELRQDSTAVLIDLNNIVLMGDGKASVIKGVSAIGFDVFQLNSVQNMTIRDLAITSVKTDPSDPTHGCNGISMTNGTSGITIDNVYVFDLPYVVKSNYVDGGKAFTVQQGAGPQACTNIRISNSESRNCPFGFGMDLNGSSALIPSNIKVFGNTFGAFYRGMYVSASAPATGNHVEKLSCEIAGNTVVGAQFGLVLGRASGVVAAGNQFISHRISAPTEVPFDTKLIPLLVSGTDGCVISDNFVYYAKCDHYFVLDNLYSGPTQFCQAANNRFTGAADGFGIKLLNTSPSGFARKSAFVGNTFKNAALGEYDPIVYAAGTSNIVIAGSESRFETIGIKTNGVPSGADLVVNGSLGFAYTDGKTAHNTMYRSGTSIAVKQTVSGAGTTEVLKVVSNTDQELFAVTNNGSIQLSAIQTASVPAAQSKRIPVYHTDGTLAGYIPVYNE</sequence>
<keyword evidence="4" id="KW-1185">Reference proteome</keyword>
<name>A0A329LRM3_9BACL</name>
<feature type="region of interest" description="Disordered" evidence="1">
    <location>
        <begin position="1"/>
        <end position="21"/>
    </location>
</feature>
<dbReference type="Pfam" id="PF12708">
    <property type="entry name" value="Pect-lyase_RHGA_epim"/>
    <property type="match status" value="1"/>
</dbReference>
<evidence type="ECO:0000259" key="2">
    <source>
        <dbReference type="Pfam" id="PF12708"/>
    </source>
</evidence>
<dbReference type="OrthoDB" id="6502305at2"/>
<dbReference type="InterPro" id="IPR011050">
    <property type="entry name" value="Pectin_lyase_fold/virulence"/>
</dbReference>
<dbReference type="PROSITE" id="PS51318">
    <property type="entry name" value="TAT"/>
    <property type="match status" value="1"/>
</dbReference>
<proteinExistence type="predicted"/>
<feature type="domain" description="Rhamnogalacturonase A/B/Epimerase-like pectate lyase" evidence="2">
    <location>
        <begin position="84"/>
        <end position="285"/>
    </location>
</feature>
<evidence type="ECO:0000256" key="1">
    <source>
        <dbReference type="SAM" id="MobiDB-lite"/>
    </source>
</evidence>
<dbReference type="RefSeq" id="WP_113036451.1">
    <property type="nucleotide sequence ID" value="NZ_QMFB01000047.1"/>
</dbReference>
<dbReference type="Proteomes" id="UP000250369">
    <property type="component" value="Unassembled WGS sequence"/>
</dbReference>
<evidence type="ECO:0000313" key="4">
    <source>
        <dbReference type="Proteomes" id="UP000250369"/>
    </source>
</evidence>
<dbReference type="SUPFAM" id="SSF51126">
    <property type="entry name" value="Pectin lyase-like"/>
    <property type="match status" value="2"/>
</dbReference>
<dbReference type="InterPro" id="IPR006311">
    <property type="entry name" value="TAT_signal"/>
</dbReference>
<evidence type="ECO:0000313" key="3">
    <source>
        <dbReference type="EMBL" id="RAV09762.1"/>
    </source>
</evidence>
<dbReference type="Gene3D" id="2.160.20.10">
    <property type="entry name" value="Single-stranded right-handed beta-helix, Pectin lyase-like"/>
    <property type="match status" value="1"/>
</dbReference>
<reference evidence="3 4" key="1">
    <citation type="journal article" date="2009" name="Int. J. Syst. Evol. Microbiol.">
        <title>Paenibacillus contaminans sp. nov., isolated from a contaminated laboratory plate.</title>
        <authorList>
            <person name="Chou J.H."/>
            <person name="Lee J.H."/>
            <person name="Lin M.C."/>
            <person name="Chang P.S."/>
            <person name="Arun A.B."/>
            <person name="Young C.C."/>
            <person name="Chen W.M."/>
        </authorList>
    </citation>
    <scope>NUCLEOTIDE SEQUENCE [LARGE SCALE GENOMIC DNA]</scope>
    <source>
        <strain evidence="3 4">CKOBP-6</strain>
    </source>
</reference>
<gene>
    <name evidence="3" type="ORF">DQG23_38980</name>
</gene>
<dbReference type="AlphaFoldDB" id="A0A329LRM3"/>